<accession>A0A0J9VN83</accession>
<sequence>MLKNITDIENWKTDYPFLEEVWKTYKKFDNTTDVGSSVYDVTCSDYILKKIDEESIKYKGFCIKLMKNLRYYSTDGENYNLTKERCNILFNWMYKLMNEQNIKTNVINKIFERYDDDMNSVGNKNKCYFYPDIIIHEPINITLLDIFDDKMPAIETALTDIDISNSARGVKYVCECAKIYRYMNDKYCLNGKADIKENSSTCSRLKDFRDSYMWVLYSKDYLSPIIPSLDNIDQDLLLKCSEKEKRLQLDSDARAPQGSYTEHSSTEEVEGAKPYLEMDTTLGNADNQMRKTITTTIGTVAGASSLLAFLYKFTPAGRFVNPKLRRTTGMINNNFYGEEANAMLFDGNGHNGFDSYNIGYEAV</sequence>
<evidence type="ECO:0000313" key="3">
    <source>
        <dbReference type="Proteomes" id="UP000053327"/>
    </source>
</evidence>
<evidence type="ECO:0000256" key="1">
    <source>
        <dbReference type="SAM" id="MobiDB-lite"/>
    </source>
</evidence>
<name>A0A0J9VN83_PLAV1</name>
<protein>
    <recommendedName>
        <fullName evidence="4">VIR protein</fullName>
    </recommendedName>
</protein>
<dbReference type="Proteomes" id="UP000053327">
    <property type="component" value="Unassembled WGS sequence"/>
</dbReference>
<evidence type="ECO:0000313" key="2">
    <source>
        <dbReference type="EMBL" id="KMZ88613.1"/>
    </source>
</evidence>
<gene>
    <name evidence="2" type="ORF">PVBG_04822</name>
</gene>
<reference evidence="2 3" key="1">
    <citation type="submission" date="2011-08" db="EMBL/GenBank/DDBJ databases">
        <title>The Genome Sequence of Plasmodium vivax Brazil I.</title>
        <authorList>
            <consortium name="The Broad Institute Genome Sequencing Platform"/>
            <consortium name="The Broad Institute Genome Sequencing Center for Infectious Disease"/>
            <person name="Neafsey D."/>
            <person name="Carlton J."/>
            <person name="Barnwell J."/>
            <person name="Collins W."/>
            <person name="Escalante A."/>
            <person name="Mullikin J."/>
            <person name="Saul A."/>
            <person name="Guigo R."/>
            <person name="Camara F."/>
            <person name="Young S.K."/>
            <person name="Zeng Q."/>
            <person name="Gargeya S."/>
            <person name="Fitzgerald M."/>
            <person name="Haas B."/>
            <person name="Abouelleil A."/>
            <person name="Alvarado L."/>
            <person name="Arachchi H.M."/>
            <person name="Berlin A."/>
            <person name="Brown A."/>
            <person name="Chapman S.B."/>
            <person name="Chen Z."/>
            <person name="Dunbar C."/>
            <person name="Freedman E."/>
            <person name="Gearin G."/>
            <person name="Gellesch M."/>
            <person name="Goldberg J."/>
            <person name="Griggs A."/>
            <person name="Gujja S."/>
            <person name="Heiman D."/>
            <person name="Howarth C."/>
            <person name="Larson L."/>
            <person name="Lui A."/>
            <person name="MacDonald P.J.P."/>
            <person name="Montmayeur A."/>
            <person name="Murphy C."/>
            <person name="Neiman D."/>
            <person name="Pearson M."/>
            <person name="Priest M."/>
            <person name="Roberts A."/>
            <person name="Saif S."/>
            <person name="Shea T."/>
            <person name="Shenoy N."/>
            <person name="Sisk P."/>
            <person name="Stolte C."/>
            <person name="Sykes S."/>
            <person name="Wortman J."/>
            <person name="Nusbaum C."/>
            <person name="Birren B."/>
        </authorList>
    </citation>
    <scope>NUCLEOTIDE SEQUENCE [LARGE SCALE GENOMIC DNA]</scope>
    <source>
        <strain evidence="2 3">Brazil I</strain>
    </source>
</reference>
<feature type="region of interest" description="Disordered" evidence="1">
    <location>
        <begin position="250"/>
        <end position="273"/>
    </location>
</feature>
<dbReference type="Pfam" id="PF05795">
    <property type="entry name" value="Plasmodium_Vir"/>
    <property type="match status" value="1"/>
</dbReference>
<dbReference type="InterPro" id="IPR008780">
    <property type="entry name" value="Plasmodium_Vir"/>
</dbReference>
<organism evidence="2 3">
    <name type="scientific">Plasmodium vivax (strain Brazil I)</name>
    <dbReference type="NCBI Taxonomy" id="1033975"/>
    <lineage>
        <taxon>Eukaryota</taxon>
        <taxon>Sar</taxon>
        <taxon>Alveolata</taxon>
        <taxon>Apicomplexa</taxon>
        <taxon>Aconoidasida</taxon>
        <taxon>Haemosporida</taxon>
        <taxon>Plasmodiidae</taxon>
        <taxon>Plasmodium</taxon>
        <taxon>Plasmodium (Plasmodium)</taxon>
    </lineage>
</organism>
<evidence type="ECO:0008006" key="4">
    <source>
        <dbReference type="Google" id="ProtNLM"/>
    </source>
</evidence>
<dbReference type="AlphaFoldDB" id="A0A0J9VN83"/>
<dbReference type="EMBL" id="KQ234761">
    <property type="protein sequence ID" value="KMZ88613.1"/>
    <property type="molecule type" value="Genomic_DNA"/>
</dbReference>
<proteinExistence type="predicted"/>